<evidence type="ECO:0000313" key="2">
    <source>
        <dbReference type="EnsemblPlants" id="OMERI05G15820.1"/>
    </source>
</evidence>
<dbReference type="Proteomes" id="UP000008021">
    <property type="component" value="Chromosome 5"/>
</dbReference>
<evidence type="ECO:0000256" key="1">
    <source>
        <dbReference type="SAM" id="MobiDB-lite"/>
    </source>
</evidence>
<dbReference type="InterPro" id="IPR006502">
    <property type="entry name" value="PDDEXK-like"/>
</dbReference>
<proteinExistence type="predicted"/>
<keyword evidence="3" id="KW-1185">Reference proteome</keyword>
<accession>A0A0E0DS17</accession>
<dbReference type="HOGENOM" id="CLU_042726_3_0_1"/>
<feature type="compositionally biased region" description="Pro residues" evidence="1">
    <location>
        <begin position="327"/>
        <end position="337"/>
    </location>
</feature>
<dbReference type="Pfam" id="PF04720">
    <property type="entry name" value="PDDEXK_6"/>
    <property type="match status" value="2"/>
</dbReference>
<sequence length="422" mass="44960">MPLRLPCAMETRPPPAAAAPAPARVSRFRRLLVRVSAAPERVGGGGGEGREKEEKAAEMEVGSVGLDRMVLSFMEDSATAAVERPPRGRCGSCFNGGGDGSDDEEFDFLPSDSSATAAASAAAAAGDALDTLKGLVQSASMAERNLLADASRIAERCRKGGKKKADVRRAVADGLAALGYDAAVCKSRWDKTPSYPAGKTKPRRYLLLRAESPALTGGDGGRRKPCAGEHEYIDAVVAAETRLVVEVDFRSEFEVARSTKAYRAALQALPPLFVGTPDRLGQIVAVVAEAARQSLRKKGLHVPPWRKPEYMRAKWLSPQVLRCSDKLPPPPSPPPTPVSLSSFSGEFELRFDAKTPPNLSATAAGDDNDNDDEVEAKKITVVVSPSPWRPVELEAASKKRSPPPPPRRRPEGKVVTGLAAVL</sequence>
<dbReference type="eggNOG" id="ENOG502QRQ0">
    <property type="taxonomic scope" value="Eukaryota"/>
</dbReference>
<feature type="region of interest" description="Disordered" evidence="1">
    <location>
        <begin position="1"/>
        <end position="23"/>
    </location>
</feature>
<organism evidence="2">
    <name type="scientific">Oryza meridionalis</name>
    <dbReference type="NCBI Taxonomy" id="40149"/>
    <lineage>
        <taxon>Eukaryota</taxon>
        <taxon>Viridiplantae</taxon>
        <taxon>Streptophyta</taxon>
        <taxon>Embryophyta</taxon>
        <taxon>Tracheophyta</taxon>
        <taxon>Spermatophyta</taxon>
        <taxon>Magnoliopsida</taxon>
        <taxon>Liliopsida</taxon>
        <taxon>Poales</taxon>
        <taxon>Poaceae</taxon>
        <taxon>BOP clade</taxon>
        <taxon>Oryzoideae</taxon>
        <taxon>Oryzeae</taxon>
        <taxon>Oryzinae</taxon>
        <taxon>Oryza</taxon>
    </lineage>
</organism>
<dbReference type="STRING" id="40149.A0A0E0DS17"/>
<feature type="region of interest" description="Disordered" evidence="1">
    <location>
        <begin position="354"/>
        <end position="422"/>
    </location>
</feature>
<dbReference type="PANTHER" id="PTHR31579:SF38">
    <property type="entry name" value="PLANT-SPECIFIC DOMAIN TIGR01615 FAMILY PROTEIN"/>
    <property type="match status" value="1"/>
</dbReference>
<reference evidence="2" key="2">
    <citation type="submission" date="2018-05" db="EMBL/GenBank/DDBJ databases">
        <title>OmerRS3 (Oryza meridionalis Reference Sequence Version 3).</title>
        <authorList>
            <person name="Zhang J."/>
            <person name="Kudrna D."/>
            <person name="Lee S."/>
            <person name="Talag J."/>
            <person name="Welchert J."/>
            <person name="Wing R.A."/>
        </authorList>
    </citation>
    <scope>NUCLEOTIDE SEQUENCE [LARGE SCALE GENOMIC DNA]</scope>
    <source>
        <strain evidence="2">cv. OR44</strain>
    </source>
</reference>
<dbReference type="EnsemblPlants" id="OMERI05G15820.1">
    <property type="protein sequence ID" value="OMERI05G15820.1"/>
    <property type="gene ID" value="OMERI05G15820"/>
</dbReference>
<evidence type="ECO:0000313" key="3">
    <source>
        <dbReference type="Proteomes" id="UP000008021"/>
    </source>
</evidence>
<name>A0A0E0DS17_9ORYZ</name>
<reference evidence="2" key="1">
    <citation type="submission" date="2015-04" db="UniProtKB">
        <authorList>
            <consortium name="EnsemblPlants"/>
        </authorList>
    </citation>
    <scope>IDENTIFICATION</scope>
</reference>
<dbReference type="AlphaFoldDB" id="A0A0E0DS17"/>
<dbReference type="PANTHER" id="PTHR31579">
    <property type="entry name" value="OS03G0796600 PROTEIN"/>
    <property type="match status" value="1"/>
</dbReference>
<feature type="region of interest" description="Disordered" evidence="1">
    <location>
        <begin position="322"/>
        <end position="341"/>
    </location>
</feature>
<protein>
    <submittedName>
        <fullName evidence="2">Uncharacterized protein</fullName>
    </submittedName>
</protein>
<dbReference type="NCBIfam" id="TIGR01615">
    <property type="entry name" value="A_thal_3542"/>
    <property type="match status" value="1"/>
</dbReference>
<dbReference type="Gramene" id="OMERI05G15820.1">
    <property type="protein sequence ID" value="OMERI05G15820.1"/>
    <property type="gene ID" value="OMERI05G15820"/>
</dbReference>